<accession>A0A165EYM7</accession>
<dbReference type="InParanoid" id="A0A165EYM7"/>
<evidence type="ECO:0000313" key="2">
    <source>
        <dbReference type="EMBL" id="KZT55798.1"/>
    </source>
</evidence>
<proteinExistence type="predicted"/>
<feature type="region of interest" description="Disordered" evidence="1">
    <location>
        <begin position="1"/>
        <end position="45"/>
    </location>
</feature>
<gene>
    <name evidence="2" type="ORF">CALCODRAFT_498118</name>
</gene>
<feature type="region of interest" description="Disordered" evidence="1">
    <location>
        <begin position="193"/>
        <end position="385"/>
    </location>
</feature>
<dbReference type="OrthoDB" id="10487120at2759"/>
<dbReference type="EMBL" id="KV423988">
    <property type="protein sequence ID" value="KZT55798.1"/>
    <property type="molecule type" value="Genomic_DNA"/>
</dbReference>
<keyword evidence="3" id="KW-1185">Reference proteome</keyword>
<evidence type="ECO:0000256" key="1">
    <source>
        <dbReference type="SAM" id="MobiDB-lite"/>
    </source>
</evidence>
<evidence type="ECO:0000313" key="3">
    <source>
        <dbReference type="Proteomes" id="UP000076842"/>
    </source>
</evidence>
<organism evidence="2 3">
    <name type="scientific">Calocera cornea HHB12733</name>
    <dbReference type="NCBI Taxonomy" id="1353952"/>
    <lineage>
        <taxon>Eukaryota</taxon>
        <taxon>Fungi</taxon>
        <taxon>Dikarya</taxon>
        <taxon>Basidiomycota</taxon>
        <taxon>Agaricomycotina</taxon>
        <taxon>Dacrymycetes</taxon>
        <taxon>Dacrymycetales</taxon>
        <taxon>Dacrymycetaceae</taxon>
        <taxon>Calocera</taxon>
    </lineage>
</organism>
<feature type="compositionally biased region" description="Low complexity" evidence="1">
    <location>
        <begin position="230"/>
        <end position="246"/>
    </location>
</feature>
<sequence length="724" mass="80545">MAQYSDGMADLEDNDSGISVPISTTHRTSKPSRSILKRSRQQAGRFVRAVSKPVAFRLPKRERPSDAAPGEPDVVAVRRRGSTGSGSGGFLRAFLFGAPRMRRERTDDYAEEDAAEDAEDAAARIPDPLDMPYMPRPIVMPHPGGGISFVPPDELPVNPPPLPLDPTPPQEGEYRHEYLRHSRQGVEDLSMPHTGYGAPASGYPPDIAGGGMGIEGMSMMPMPEPDAALSPSSRRSFQSPRSQYSYHAPGPQERDYSRDYERARERERDYEREREREYERERQTDRDAGMPPTPPQPVRRVVHVAPDIPLSPPLSPQSRRSHRSARSRRSAQQIPPPAPPVIIADGPMVQEYEQRQRQAQQSIMQQQQPMMQQQQPMMQQQTRRDPIATDYAYQSAPQAQAQLAPVPAVHIQPPSDGGSRDPSRPVSRLSRLTHRTHRTSASAAPSGPGSPNSLPLNWERVPHAARPMSFFRPRDQYPAEEDALLSQVHFISRLPPTATTSEKLAHVIGNVSRYPWIQRPWQTVQYVPGTKGAYDARYEIPETVAQGSGVASWYSDGYGGEKRATMASVRQSNYAPRRDPSVMPQMVDTYTEGTYPGNEGYNDVRNGYGHSDATPGPGPSALRPPLERTTTQQTHHTQQTHRSRPRSTITIPPPPPPKSPRAYRNRALSTQQQHATVVFRPDGTPELLIPDGAEMPTSPILITDPNGRTQWFMPQVGMARSFEG</sequence>
<protein>
    <submittedName>
        <fullName evidence="2">Uncharacterized protein</fullName>
    </submittedName>
</protein>
<feature type="compositionally biased region" description="Basic residues" evidence="1">
    <location>
        <begin position="319"/>
        <end position="329"/>
    </location>
</feature>
<feature type="compositionally biased region" description="Low complexity" evidence="1">
    <location>
        <begin position="357"/>
        <end position="381"/>
    </location>
</feature>
<dbReference type="AlphaFoldDB" id="A0A165EYM7"/>
<dbReference type="Proteomes" id="UP000076842">
    <property type="component" value="Unassembled WGS sequence"/>
</dbReference>
<feature type="compositionally biased region" description="Basic and acidic residues" evidence="1">
    <location>
        <begin position="252"/>
        <end position="288"/>
    </location>
</feature>
<feature type="region of interest" description="Disordered" evidence="1">
    <location>
        <begin position="409"/>
        <end position="455"/>
    </location>
</feature>
<feature type="compositionally biased region" description="Low complexity" evidence="1">
    <location>
        <begin position="439"/>
        <end position="455"/>
    </location>
</feature>
<name>A0A165EYM7_9BASI</name>
<feature type="region of interest" description="Disordered" evidence="1">
    <location>
        <begin position="591"/>
        <end position="670"/>
    </location>
</feature>
<reference evidence="2 3" key="1">
    <citation type="journal article" date="2016" name="Mol. Biol. Evol.">
        <title>Comparative Genomics of Early-Diverging Mushroom-Forming Fungi Provides Insights into the Origins of Lignocellulose Decay Capabilities.</title>
        <authorList>
            <person name="Nagy L.G."/>
            <person name="Riley R."/>
            <person name="Tritt A."/>
            <person name="Adam C."/>
            <person name="Daum C."/>
            <person name="Floudas D."/>
            <person name="Sun H."/>
            <person name="Yadav J.S."/>
            <person name="Pangilinan J."/>
            <person name="Larsson K.H."/>
            <person name="Matsuura K."/>
            <person name="Barry K."/>
            <person name="Labutti K."/>
            <person name="Kuo R."/>
            <person name="Ohm R.A."/>
            <person name="Bhattacharya S.S."/>
            <person name="Shirouzu T."/>
            <person name="Yoshinaga Y."/>
            <person name="Martin F.M."/>
            <person name="Grigoriev I.V."/>
            <person name="Hibbett D.S."/>
        </authorList>
    </citation>
    <scope>NUCLEOTIDE SEQUENCE [LARGE SCALE GENOMIC DNA]</scope>
    <source>
        <strain evidence="2 3">HHB12733</strain>
    </source>
</reference>
<feature type="compositionally biased region" description="Basic residues" evidence="1">
    <location>
        <begin position="27"/>
        <end position="40"/>
    </location>
</feature>